<name>A0A813R6E4_ADIRI</name>
<evidence type="ECO:0000313" key="10">
    <source>
        <dbReference type="Proteomes" id="UP000663852"/>
    </source>
</evidence>
<evidence type="ECO:0000256" key="5">
    <source>
        <dbReference type="ARBA" id="ARBA00023163"/>
    </source>
</evidence>
<dbReference type="InterPro" id="IPR009072">
    <property type="entry name" value="Histone-fold"/>
</dbReference>
<evidence type="ECO:0000256" key="7">
    <source>
        <dbReference type="SAM" id="MobiDB-lite"/>
    </source>
</evidence>
<evidence type="ECO:0000256" key="4">
    <source>
        <dbReference type="ARBA" id="ARBA00023015"/>
    </source>
</evidence>
<dbReference type="CDD" id="cd08049">
    <property type="entry name" value="TAF8"/>
    <property type="match status" value="1"/>
</dbReference>
<accession>A0A813R6E4</accession>
<dbReference type="GO" id="GO:0006367">
    <property type="term" value="P:transcription initiation at RNA polymerase II promoter"/>
    <property type="evidence" value="ECO:0007669"/>
    <property type="project" value="TreeGrafter"/>
</dbReference>
<dbReference type="GO" id="GO:0005669">
    <property type="term" value="C:transcription factor TFIID complex"/>
    <property type="evidence" value="ECO:0007669"/>
    <property type="project" value="InterPro"/>
</dbReference>
<keyword evidence="5" id="KW-0804">Transcription</keyword>
<protein>
    <recommendedName>
        <fullName evidence="3">Transcription initiation factor TFIID subunit 8</fullName>
    </recommendedName>
</protein>
<dbReference type="Gene3D" id="1.10.20.10">
    <property type="entry name" value="Histone, subunit A"/>
    <property type="match status" value="1"/>
</dbReference>
<evidence type="ECO:0000313" key="9">
    <source>
        <dbReference type="EMBL" id="CAF0777694.1"/>
    </source>
</evidence>
<evidence type="ECO:0000256" key="2">
    <source>
        <dbReference type="ARBA" id="ARBA00008767"/>
    </source>
</evidence>
<evidence type="ECO:0000259" key="8">
    <source>
        <dbReference type="Pfam" id="PF10406"/>
    </source>
</evidence>
<reference evidence="9" key="1">
    <citation type="submission" date="2021-02" db="EMBL/GenBank/DDBJ databases">
        <authorList>
            <person name="Nowell W R."/>
        </authorList>
    </citation>
    <scope>NUCLEOTIDE SEQUENCE</scope>
</reference>
<dbReference type="OrthoDB" id="2193813at2759"/>
<evidence type="ECO:0000256" key="1">
    <source>
        <dbReference type="ARBA" id="ARBA00004123"/>
    </source>
</evidence>
<evidence type="ECO:0000256" key="3">
    <source>
        <dbReference type="ARBA" id="ARBA00017307"/>
    </source>
</evidence>
<dbReference type="InterPro" id="IPR037818">
    <property type="entry name" value="TAF8"/>
</dbReference>
<comment type="caution">
    <text evidence="9">The sequence shown here is derived from an EMBL/GenBank/DDBJ whole genome shotgun (WGS) entry which is preliminary data.</text>
</comment>
<dbReference type="InterPro" id="IPR019473">
    <property type="entry name" value="TFIID_su8_C"/>
</dbReference>
<dbReference type="CDD" id="cd00076">
    <property type="entry name" value="HFD_SF"/>
    <property type="match status" value="1"/>
</dbReference>
<proteinExistence type="inferred from homology"/>
<dbReference type="PANTHER" id="PTHR46469:SF1">
    <property type="entry name" value="TRANSCRIPTION INITIATION FACTOR TFIID SUBUNIT 8"/>
    <property type="match status" value="1"/>
</dbReference>
<keyword evidence="6" id="KW-0539">Nucleus</keyword>
<feature type="region of interest" description="Disordered" evidence="7">
    <location>
        <begin position="219"/>
        <end position="250"/>
    </location>
</feature>
<dbReference type="Pfam" id="PF10406">
    <property type="entry name" value="TAF8_C"/>
    <property type="match status" value="1"/>
</dbReference>
<gene>
    <name evidence="9" type="ORF">EDS130_LOCUS3669</name>
</gene>
<feature type="compositionally biased region" description="Acidic residues" evidence="7">
    <location>
        <begin position="219"/>
        <end position="232"/>
    </location>
</feature>
<comment type="similarity">
    <text evidence="2">Belongs to the TAF8 family.</text>
</comment>
<dbReference type="GO" id="GO:0046982">
    <property type="term" value="F:protein heterodimerization activity"/>
    <property type="evidence" value="ECO:0007669"/>
    <property type="project" value="InterPro"/>
</dbReference>
<sequence>MDTNSDSPYDVLFERSLALIIREYGFDNIELSAYHQILDVSNTILRRLLLNVKNLTEVQSRTEPCPADIARSLQMMNVKSSLLHQTCNQPIKHRLRSPDRQTETHPTKLFRVTHTTNDNSSRKHRPIYIPDFLPEFPDPHTFISSETYADLRKDYPRVRQLLADQRRALQRSLVKFKLQTNEKISVINNQGANINDYFLIKNTTSPLPYLAALLPQDQMDSESTDAMEDEATVDVSARTKSLSATEDGEI</sequence>
<keyword evidence="4" id="KW-0805">Transcription regulation</keyword>
<dbReference type="PANTHER" id="PTHR46469">
    <property type="entry name" value="TRANSCRIPTION INITIATION FACTOR TFIID SUBUNIT 8"/>
    <property type="match status" value="1"/>
</dbReference>
<comment type="subcellular location">
    <subcellularLocation>
        <location evidence="1">Nucleus</location>
    </subcellularLocation>
</comment>
<dbReference type="Proteomes" id="UP000663852">
    <property type="component" value="Unassembled WGS sequence"/>
</dbReference>
<dbReference type="AlphaFoldDB" id="A0A813R6E4"/>
<feature type="domain" description="Transcription factor TFIID subunit 8 C-terminal" evidence="8">
    <location>
        <begin position="128"/>
        <end position="176"/>
    </location>
</feature>
<dbReference type="EMBL" id="CAJNOJ010000009">
    <property type="protein sequence ID" value="CAF0777694.1"/>
    <property type="molecule type" value="Genomic_DNA"/>
</dbReference>
<evidence type="ECO:0000256" key="6">
    <source>
        <dbReference type="ARBA" id="ARBA00023242"/>
    </source>
</evidence>
<organism evidence="9 10">
    <name type="scientific">Adineta ricciae</name>
    <name type="common">Rotifer</name>
    <dbReference type="NCBI Taxonomy" id="249248"/>
    <lineage>
        <taxon>Eukaryota</taxon>
        <taxon>Metazoa</taxon>
        <taxon>Spiralia</taxon>
        <taxon>Gnathifera</taxon>
        <taxon>Rotifera</taxon>
        <taxon>Eurotatoria</taxon>
        <taxon>Bdelloidea</taxon>
        <taxon>Adinetida</taxon>
        <taxon>Adinetidae</taxon>
        <taxon>Adineta</taxon>
    </lineage>
</organism>